<comment type="function">
    <text evidence="11">Catalyzes the ATP-dependent conversion of 7-carboxy-7-deazaguanine (CDG) to 7-cyano-7-deazaguanine (preQ(0)).</text>
</comment>
<dbReference type="PANTHER" id="PTHR42914">
    <property type="entry name" value="7-CYANO-7-DEAZAGUANINE SYNTHASE"/>
    <property type="match status" value="1"/>
</dbReference>
<dbReference type="HAMAP" id="MF_01633">
    <property type="entry name" value="QueC"/>
    <property type="match status" value="1"/>
</dbReference>
<organism evidence="12 13">
    <name type="scientific">Thermosulfurimonas dismutans</name>
    <dbReference type="NCBI Taxonomy" id="999894"/>
    <lineage>
        <taxon>Bacteria</taxon>
        <taxon>Pseudomonadati</taxon>
        <taxon>Thermodesulfobacteriota</taxon>
        <taxon>Thermodesulfobacteria</taxon>
        <taxon>Thermodesulfobacteriales</taxon>
        <taxon>Thermodesulfobacteriaceae</taxon>
        <taxon>Thermosulfurimonas</taxon>
    </lineage>
</organism>
<evidence type="ECO:0000313" key="13">
    <source>
        <dbReference type="Proteomes" id="UP000078390"/>
    </source>
</evidence>
<dbReference type="PANTHER" id="PTHR42914:SF1">
    <property type="entry name" value="7-CYANO-7-DEAZAGUANINE SYNTHASE"/>
    <property type="match status" value="1"/>
</dbReference>
<evidence type="ECO:0000313" key="12">
    <source>
        <dbReference type="EMBL" id="OAQ20749.1"/>
    </source>
</evidence>
<evidence type="ECO:0000256" key="4">
    <source>
        <dbReference type="ARBA" id="ARBA00022741"/>
    </source>
</evidence>
<feature type="binding site" evidence="11">
    <location>
        <position position="197"/>
    </location>
    <ligand>
        <name>Zn(2+)</name>
        <dbReference type="ChEBI" id="CHEBI:29105"/>
    </ligand>
</feature>
<dbReference type="PIRSF" id="PIRSF006293">
    <property type="entry name" value="ExsB"/>
    <property type="match status" value="1"/>
</dbReference>
<comment type="cofactor">
    <cofactor evidence="11">
        <name>Zn(2+)</name>
        <dbReference type="ChEBI" id="CHEBI:29105"/>
    </cofactor>
    <text evidence="11">Binds 1 zinc ion per subunit.</text>
</comment>
<evidence type="ECO:0000256" key="8">
    <source>
        <dbReference type="ARBA" id="ARBA00037993"/>
    </source>
</evidence>
<dbReference type="RefSeq" id="WP_068670359.1">
    <property type="nucleotide sequence ID" value="NZ_LWLG01000007.1"/>
</dbReference>
<evidence type="ECO:0000256" key="11">
    <source>
        <dbReference type="HAMAP-Rule" id="MF_01633"/>
    </source>
</evidence>
<reference evidence="12 13" key="1">
    <citation type="submission" date="2016-04" db="EMBL/GenBank/DDBJ databases">
        <title>Genome analysis of Thermosulfurimonas dismutans, the first thermophilic sulfur-disproportionating bacterium of the phylum Thermodesulfobacteria.</title>
        <authorList>
            <person name="Mardanov A.V."/>
            <person name="Beletsky A.V."/>
            <person name="Kadnikov V.V."/>
            <person name="Slobodkin A.I."/>
            <person name="Ravin N.V."/>
        </authorList>
    </citation>
    <scope>NUCLEOTIDE SEQUENCE [LARGE SCALE GENOMIC DNA]</scope>
    <source>
        <strain evidence="12 13">S95</strain>
    </source>
</reference>
<evidence type="ECO:0000256" key="7">
    <source>
        <dbReference type="ARBA" id="ARBA00022840"/>
    </source>
</evidence>
<dbReference type="EMBL" id="LWLG01000007">
    <property type="protein sequence ID" value="OAQ20749.1"/>
    <property type="molecule type" value="Genomic_DNA"/>
</dbReference>
<evidence type="ECO:0000256" key="6">
    <source>
        <dbReference type="ARBA" id="ARBA00022833"/>
    </source>
</evidence>
<keyword evidence="7 11" id="KW-0067">ATP-binding</keyword>
<sequence>MKRPLAVVLVSGGLDSCVTAAVAAQEHDVAFLHVKYGQRTESREEKAFFDLCEHFRPKFRLVTEVPALKAIGGSALTDTKLSVPEEEPDPERIPITYVPFRNAHFLCVAVSWAEVIGAEKIFIGANQVDFSGYPDCRRSFFDAFERTIEEGTRPETHIRIETPLINLTKPEIVRLGVQLGAPFHLTWSCYQNEKVACGRCESCRLRLKAFSEAGLEDPIPYEESL</sequence>
<dbReference type="GO" id="GO:0008616">
    <property type="term" value="P:tRNA queuosine(34) biosynthetic process"/>
    <property type="evidence" value="ECO:0007669"/>
    <property type="project" value="UniProtKB-UniRule"/>
</dbReference>
<dbReference type="Gene3D" id="3.40.50.620">
    <property type="entry name" value="HUPs"/>
    <property type="match status" value="1"/>
</dbReference>
<dbReference type="EC" id="6.3.4.20" evidence="9 11"/>
<evidence type="ECO:0000256" key="10">
    <source>
        <dbReference type="ARBA" id="ARBA00047890"/>
    </source>
</evidence>
<dbReference type="OrthoDB" id="9789567at2"/>
<keyword evidence="5 11" id="KW-0671">Queuosine biosynthesis</keyword>
<keyword evidence="4 11" id="KW-0547">Nucleotide-binding</keyword>
<evidence type="ECO:0000256" key="9">
    <source>
        <dbReference type="ARBA" id="ARBA00039149"/>
    </source>
</evidence>
<name>A0A179D4V0_9BACT</name>
<dbReference type="GO" id="GO:0008270">
    <property type="term" value="F:zinc ion binding"/>
    <property type="evidence" value="ECO:0007669"/>
    <property type="project" value="UniProtKB-UniRule"/>
</dbReference>
<dbReference type="Pfam" id="PF06508">
    <property type="entry name" value="QueC"/>
    <property type="match status" value="1"/>
</dbReference>
<dbReference type="PATRIC" id="fig|999894.6.peg.1200"/>
<dbReference type="NCBIfam" id="TIGR00364">
    <property type="entry name" value="7-cyano-7-deazaguanine synthase QueC"/>
    <property type="match status" value="1"/>
</dbReference>
<dbReference type="AlphaFoldDB" id="A0A179D4V0"/>
<comment type="pathway">
    <text evidence="1 11">Purine metabolism; 7-cyano-7-deazaguanine biosynthesis.</text>
</comment>
<gene>
    <name evidence="11" type="primary">queC</name>
    <name evidence="12" type="ORF">TDIS_1205</name>
</gene>
<dbReference type="Proteomes" id="UP000078390">
    <property type="component" value="Unassembled WGS sequence"/>
</dbReference>
<keyword evidence="13" id="KW-1185">Reference proteome</keyword>
<dbReference type="InterPro" id="IPR014729">
    <property type="entry name" value="Rossmann-like_a/b/a_fold"/>
</dbReference>
<evidence type="ECO:0000256" key="1">
    <source>
        <dbReference type="ARBA" id="ARBA00005061"/>
    </source>
</evidence>
<accession>A0A179D4V0</accession>
<dbReference type="UniPathway" id="UPA00391"/>
<dbReference type="InterPro" id="IPR018317">
    <property type="entry name" value="QueC"/>
</dbReference>
<dbReference type="GO" id="GO:0005524">
    <property type="term" value="F:ATP binding"/>
    <property type="evidence" value="ECO:0007669"/>
    <property type="project" value="UniProtKB-UniRule"/>
</dbReference>
<comment type="catalytic activity">
    <reaction evidence="10 11">
        <text>7-carboxy-7-carbaguanine + NH4(+) + 2 ATP = 7-cyano-7-carbaguanine + 2 AMP + 2 diphosphate + 2 H(+)</text>
        <dbReference type="Rhea" id="RHEA:27982"/>
        <dbReference type="ChEBI" id="CHEBI:15378"/>
        <dbReference type="ChEBI" id="CHEBI:28938"/>
        <dbReference type="ChEBI" id="CHEBI:30616"/>
        <dbReference type="ChEBI" id="CHEBI:33019"/>
        <dbReference type="ChEBI" id="CHEBI:45075"/>
        <dbReference type="ChEBI" id="CHEBI:61036"/>
        <dbReference type="ChEBI" id="CHEBI:456215"/>
        <dbReference type="EC" id="6.3.4.20"/>
    </reaction>
</comment>
<feature type="binding site" evidence="11">
    <location>
        <position position="189"/>
    </location>
    <ligand>
        <name>Zn(2+)</name>
        <dbReference type="ChEBI" id="CHEBI:29105"/>
    </ligand>
</feature>
<dbReference type="GO" id="GO:0016879">
    <property type="term" value="F:ligase activity, forming carbon-nitrogen bonds"/>
    <property type="evidence" value="ECO:0007669"/>
    <property type="project" value="UniProtKB-UniRule"/>
</dbReference>
<comment type="caution">
    <text evidence="12">The sequence shown here is derived from an EMBL/GenBank/DDBJ whole genome shotgun (WGS) entry which is preliminary data.</text>
</comment>
<keyword evidence="2 11" id="KW-0436">Ligase</keyword>
<protein>
    <recommendedName>
        <fullName evidence="9 11">7-cyano-7-deazaguanine synthase</fullName>
        <ecNumber evidence="9 11">6.3.4.20</ecNumber>
    </recommendedName>
    <alternativeName>
        <fullName evidence="11">7-cyano-7-carbaguanine synthase</fullName>
    </alternativeName>
    <alternativeName>
        <fullName evidence="11">PreQ(0) synthase</fullName>
    </alternativeName>
    <alternativeName>
        <fullName evidence="11">Queuosine biosynthesis protein QueC</fullName>
    </alternativeName>
</protein>
<feature type="binding site" evidence="11">
    <location>
        <position position="200"/>
    </location>
    <ligand>
        <name>Zn(2+)</name>
        <dbReference type="ChEBI" id="CHEBI:29105"/>
    </ligand>
</feature>
<dbReference type="CDD" id="cd01995">
    <property type="entry name" value="QueC-like"/>
    <property type="match status" value="1"/>
</dbReference>
<feature type="binding site" evidence="11">
    <location>
        <begin position="10"/>
        <end position="20"/>
    </location>
    <ligand>
        <name>ATP</name>
        <dbReference type="ChEBI" id="CHEBI:30616"/>
    </ligand>
</feature>
<keyword evidence="6 11" id="KW-0862">Zinc</keyword>
<feature type="binding site" evidence="11">
    <location>
        <position position="203"/>
    </location>
    <ligand>
        <name>Zn(2+)</name>
        <dbReference type="ChEBI" id="CHEBI:29105"/>
    </ligand>
</feature>
<evidence type="ECO:0000256" key="5">
    <source>
        <dbReference type="ARBA" id="ARBA00022785"/>
    </source>
</evidence>
<evidence type="ECO:0000256" key="2">
    <source>
        <dbReference type="ARBA" id="ARBA00022598"/>
    </source>
</evidence>
<proteinExistence type="inferred from homology"/>
<dbReference type="SUPFAM" id="SSF52402">
    <property type="entry name" value="Adenine nucleotide alpha hydrolases-like"/>
    <property type="match status" value="1"/>
</dbReference>
<evidence type="ECO:0000256" key="3">
    <source>
        <dbReference type="ARBA" id="ARBA00022723"/>
    </source>
</evidence>
<dbReference type="STRING" id="999894.TDIS_1205"/>
<keyword evidence="3 11" id="KW-0479">Metal-binding</keyword>
<comment type="similarity">
    <text evidence="8 11">Belongs to the QueC family.</text>
</comment>